<dbReference type="GO" id="GO:0008961">
    <property type="term" value="F:phosphatidylglycerol-prolipoprotein diacylglyceryl transferase activity"/>
    <property type="evidence" value="ECO:0007669"/>
    <property type="project" value="UniProtKB-EC"/>
</dbReference>
<dbReference type="PANTHER" id="PTHR30589:SF0">
    <property type="entry name" value="PHOSPHATIDYLGLYCEROL--PROLIPOPROTEIN DIACYLGLYCERYL TRANSFERASE"/>
    <property type="match status" value="1"/>
</dbReference>
<comment type="caution">
    <text evidence="8">The sequence shown here is derived from an EMBL/GenBank/DDBJ whole genome shotgun (WGS) entry which is preliminary data.</text>
</comment>
<evidence type="ECO:0000256" key="4">
    <source>
        <dbReference type="ARBA" id="ARBA00022692"/>
    </source>
</evidence>
<organism evidence="8 9">
    <name type="scientific">Mucilaginibacter lutimaris</name>
    <dbReference type="NCBI Taxonomy" id="931629"/>
    <lineage>
        <taxon>Bacteria</taxon>
        <taxon>Pseudomonadati</taxon>
        <taxon>Bacteroidota</taxon>
        <taxon>Sphingobacteriia</taxon>
        <taxon>Sphingobacteriales</taxon>
        <taxon>Sphingobacteriaceae</taxon>
        <taxon>Mucilaginibacter</taxon>
    </lineage>
</organism>
<keyword evidence="9" id="KW-1185">Reference proteome</keyword>
<dbReference type="InterPro" id="IPR001640">
    <property type="entry name" value="Lgt"/>
</dbReference>
<feature type="transmembrane region" description="Helical" evidence="7">
    <location>
        <begin position="189"/>
        <end position="207"/>
    </location>
</feature>
<comment type="similarity">
    <text evidence="1">Belongs to the Lgt family.</text>
</comment>
<evidence type="ECO:0000256" key="5">
    <source>
        <dbReference type="ARBA" id="ARBA00022989"/>
    </source>
</evidence>
<dbReference type="Pfam" id="PF01790">
    <property type="entry name" value="LGT"/>
    <property type="match status" value="1"/>
</dbReference>
<evidence type="ECO:0000256" key="7">
    <source>
        <dbReference type="SAM" id="Phobius"/>
    </source>
</evidence>
<evidence type="ECO:0000313" key="9">
    <source>
        <dbReference type="Proteomes" id="UP001597073"/>
    </source>
</evidence>
<evidence type="ECO:0000256" key="2">
    <source>
        <dbReference type="ARBA" id="ARBA00022475"/>
    </source>
</evidence>
<feature type="transmembrane region" description="Helical" evidence="7">
    <location>
        <begin position="360"/>
        <end position="378"/>
    </location>
</feature>
<evidence type="ECO:0000256" key="1">
    <source>
        <dbReference type="ARBA" id="ARBA00007150"/>
    </source>
</evidence>
<keyword evidence="3 8" id="KW-0808">Transferase</keyword>
<sequence length="388" mass="43796">MFPTIGHLVEYLFHIRLAFPIQTFGFFVALAFFGAYIVFTAEFKRYEANGKIHAFKRKIVIGRPASMLDIAANFILGFLFGFKTFGALFNYDLFAKNPRAYLLSANGNLFIGLLTGICFAVWIYIDRKSHRLNKPKVVEETRHPYQLMGLIVFSVGFFGFIGAKLFDAADNFNLFVHDPIGVFFSSNGFAYYGGLIFGALTYLYIGYRYGMKQVHLADIGSPGMMLAYGVGRIGCQLAGDGDWGRVNIHPKPAALTWLPDWMWSFKYPHNAINAGIPIPGCTGNYCNQLLQGVYPTPFYELVLCLAMFGLMWAFRKKIKTPGLMFSIYLILNGGERFLIEHIRINFNYRFLGITFTQAELIGVLMLLGGIAGIISIAYKRYKPARNIR</sequence>
<feature type="transmembrane region" description="Helical" evidence="7">
    <location>
        <begin position="60"/>
        <end position="80"/>
    </location>
</feature>
<dbReference type="Proteomes" id="UP001597073">
    <property type="component" value="Unassembled WGS sequence"/>
</dbReference>
<dbReference type="EMBL" id="JBHTIA010000003">
    <property type="protein sequence ID" value="MFD0763542.1"/>
    <property type="molecule type" value="Genomic_DNA"/>
</dbReference>
<evidence type="ECO:0000313" key="8">
    <source>
        <dbReference type="EMBL" id="MFD0763542.1"/>
    </source>
</evidence>
<dbReference type="PANTHER" id="PTHR30589">
    <property type="entry name" value="PROLIPOPROTEIN DIACYLGLYCERYL TRANSFERASE"/>
    <property type="match status" value="1"/>
</dbReference>
<name>A0ABW2ZC11_9SPHI</name>
<keyword evidence="5 7" id="KW-1133">Transmembrane helix</keyword>
<dbReference type="RefSeq" id="WP_377137721.1">
    <property type="nucleotide sequence ID" value="NZ_JBHTIA010000003.1"/>
</dbReference>
<gene>
    <name evidence="8" type="ORF">ACFQZI_01665</name>
</gene>
<protein>
    <submittedName>
        <fullName evidence="8">Prolipoprotein diacylglyceryl transferase</fullName>
        <ecNumber evidence="8">2.5.1.145</ecNumber>
    </submittedName>
</protein>
<feature type="transmembrane region" description="Helical" evidence="7">
    <location>
        <begin position="100"/>
        <end position="125"/>
    </location>
</feature>
<accession>A0ABW2ZC11</accession>
<evidence type="ECO:0000256" key="6">
    <source>
        <dbReference type="ARBA" id="ARBA00023136"/>
    </source>
</evidence>
<feature type="transmembrane region" description="Helical" evidence="7">
    <location>
        <begin position="17"/>
        <end position="39"/>
    </location>
</feature>
<proteinExistence type="inferred from homology"/>
<keyword evidence="6 7" id="KW-0472">Membrane</keyword>
<evidence type="ECO:0000256" key="3">
    <source>
        <dbReference type="ARBA" id="ARBA00022679"/>
    </source>
</evidence>
<reference evidence="9" key="1">
    <citation type="journal article" date="2019" name="Int. J. Syst. Evol. Microbiol.">
        <title>The Global Catalogue of Microorganisms (GCM) 10K type strain sequencing project: providing services to taxonomists for standard genome sequencing and annotation.</title>
        <authorList>
            <consortium name="The Broad Institute Genomics Platform"/>
            <consortium name="The Broad Institute Genome Sequencing Center for Infectious Disease"/>
            <person name="Wu L."/>
            <person name="Ma J."/>
        </authorList>
    </citation>
    <scope>NUCLEOTIDE SEQUENCE [LARGE SCALE GENOMIC DNA]</scope>
    <source>
        <strain evidence="9">CCUG 60742</strain>
    </source>
</reference>
<feature type="transmembrane region" description="Helical" evidence="7">
    <location>
        <begin position="298"/>
        <end position="314"/>
    </location>
</feature>
<dbReference type="EC" id="2.5.1.145" evidence="8"/>
<keyword evidence="2" id="KW-1003">Cell membrane</keyword>
<feature type="transmembrane region" description="Helical" evidence="7">
    <location>
        <begin position="145"/>
        <end position="166"/>
    </location>
</feature>
<keyword evidence="4 7" id="KW-0812">Transmembrane</keyword>